<dbReference type="GO" id="GO:0016779">
    <property type="term" value="F:nucleotidyltransferase activity"/>
    <property type="evidence" value="ECO:0007669"/>
    <property type="project" value="UniProtKB-KW"/>
</dbReference>
<gene>
    <name evidence="8" type="ORF">HNR32_000976</name>
</gene>
<dbReference type="PROSITE" id="PS51913">
    <property type="entry name" value="HTH_HARE"/>
    <property type="match status" value="1"/>
</dbReference>
<dbReference type="InterPro" id="IPR029757">
    <property type="entry name" value="RpoE"/>
</dbReference>
<dbReference type="NCBIfam" id="TIGR04567">
    <property type="entry name" value="RNAP_delt_lowGC"/>
    <property type="match status" value="1"/>
</dbReference>
<dbReference type="InterPro" id="IPR038087">
    <property type="entry name" value="RNAP_delta_N_dom_sf"/>
</dbReference>
<evidence type="ECO:0000313" key="9">
    <source>
        <dbReference type="Proteomes" id="UP000559117"/>
    </source>
</evidence>
<dbReference type="RefSeq" id="WP_183860217.1">
    <property type="nucleotide sequence ID" value="NZ_JACHFH010000009.1"/>
</dbReference>
<dbReference type="InterPro" id="IPR007759">
    <property type="entry name" value="Asxl_HARE-HTH"/>
</dbReference>
<protein>
    <recommendedName>
        <fullName evidence="6">RNAP delta factor</fullName>
    </recommendedName>
</protein>
<dbReference type="Proteomes" id="UP000559117">
    <property type="component" value="Unassembled WGS sequence"/>
</dbReference>
<comment type="similarity">
    <text evidence="1">Belongs to the RpoE family.</text>
</comment>
<feature type="domain" description="HTH HARE-type" evidence="7">
    <location>
        <begin position="6"/>
        <end position="73"/>
    </location>
</feature>
<comment type="caution">
    <text evidence="8">The sequence shown here is derived from an EMBL/GenBank/DDBJ whole genome shotgun (WGS) entry which is preliminary data.</text>
</comment>
<evidence type="ECO:0000313" key="8">
    <source>
        <dbReference type="EMBL" id="MBB5335842.1"/>
    </source>
</evidence>
<accession>A0A840UNQ6</accession>
<evidence type="ECO:0000256" key="6">
    <source>
        <dbReference type="ARBA" id="ARBA00031937"/>
    </source>
</evidence>
<sequence>MDFTNKPEVDVAYYILSELGDTMFYKDLIMQVIEKKNKPIQSLSTAISEIYTLINMDSRFRHAGNGMWQLSEWITQE</sequence>
<evidence type="ECO:0000256" key="5">
    <source>
        <dbReference type="ARBA" id="ARBA00023163"/>
    </source>
</evidence>
<proteinExistence type="inferred from homology"/>
<evidence type="ECO:0000259" key="7">
    <source>
        <dbReference type="PROSITE" id="PS51913"/>
    </source>
</evidence>
<evidence type="ECO:0000256" key="3">
    <source>
        <dbReference type="ARBA" id="ARBA00022679"/>
    </source>
</evidence>
<evidence type="ECO:0000256" key="2">
    <source>
        <dbReference type="ARBA" id="ARBA00022478"/>
    </source>
</evidence>
<evidence type="ECO:0000256" key="1">
    <source>
        <dbReference type="ARBA" id="ARBA00009828"/>
    </source>
</evidence>
<evidence type="ECO:0000256" key="4">
    <source>
        <dbReference type="ARBA" id="ARBA00022695"/>
    </source>
</evidence>
<keyword evidence="3" id="KW-0808">Transferase</keyword>
<keyword evidence="5" id="KW-0804">Transcription</keyword>
<dbReference type="AlphaFoldDB" id="A0A840UNQ6"/>
<organism evidence="8 9">
    <name type="scientific">Pectinatus brassicae</name>
    <dbReference type="NCBI Taxonomy" id="862415"/>
    <lineage>
        <taxon>Bacteria</taxon>
        <taxon>Bacillati</taxon>
        <taxon>Bacillota</taxon>
        <taxon>Negativicutes</taxon>
        <taxon>Selenomonadales</taxon>
        <taxon>Selenomonadaceae</taxon>
        <taxon>Pectinatus</taxon>
    </lineage>
</organism>
<dbReference type="GO" id="GO:0000428">
    <property type="term" value="C:DNA-directed RNA polymerase complex"/>
    <property type="evidence" value="ECO:0007669"/>
    <property type="project" value="UniProtKB-KW"/>
</dbReference>
<reference evidence="8 9" key="1">
    <citation type="submission" date="2020-08" db="EMBL/GenBank/DDBJ databases">
        <title>Genomic Encyclopedia of Type Strains, Phase IV (KMG-IV): sequencing the most valuable type-strain genomes for metagenomic binning, comparative biology and taxonomic classification.</title>
        <authorList>
            <person name="Goeker M."/>
        </authorList>
    </citation>
    <scope>NUCLEOTIDE SEQUENCE [LARGE SCALE GENOMIC DNA]</scope>
    <source>
        <strain evidence="8 9">DSM 24661</strain>
    </source>
</reference>
<keyword evidence="4" id="KW-0548">Nucleotidyltransferase</keyword>
<dbReference type="GO" id="GO:0006355">
    <property type="term" value="P:regulation of DNA-templated transcription"/>
    <property type="evidence" value="ECO:0007669"/>
    <property type="project" value="InterPro"/>
</dbReference>
<name>A0A840UNQ6_9FIRM</name>
<dbReference type="Gene3D" id="1.10.10.1250">
    <property type="entry name" value="RNA polymerase, subunit delta, N-terminal domain"/>
    <property type="match status" value="1"/>
</dbReference>
<keyword evidence="2 8" id="KW-0240">DNA-directed RNA polymerase</keyword>
<dbReference type="EMBL" id="JACHFH010000009">
    <property type="protein sequence ID" value="MBB5335842.1"/>
    <property type="molecule type" value="Genomic_DNA"/>
</dbReference>
<dbReference type="GO" id="GO:0006351">
    <property type="term" value="P:DNA-templated transcription"/>
    <property type="evidence" value="ECO:0007669"/>
    <property type="project" value="InterPro"/>
</dbReference>
<keyword evidence="9" id="KW-1185">Reference proteome</keyword>